<feature type="non-terminal residue" evidence="1">
    <location>
        <position position="169"/>
    </location>
</feature>
<organism evidence="1 2">
    <name type="scientific">Pluteus cervinus</name>
    <dbReference type="NCBI Taxonomy" id="181527"/>
    <lineage>
        <taxon>Eukaryota</taxon>
        <taxon>Fungi</taxon>
        <taxon>Dikarya</taxon>
        <taxon>Basidiomycota</taxon>
        <taxon>Agaricomycotina</taxon>
        <taxon>Agaricomycetes</taxon>
        <taxon>Agaricomycetidae</taxon>
        <taxon>Agaricales</taxon>
        <taxon>Pluteineae</taxon>
        <taxon>Pluteaceae</taxon>
        <taxon>Pluteus</taxon>
    </lineage>
</organism>
<proteinExistence type="predicted"/>
<evidence type="ECO:0000313" key="1">
    <source>
        <dbReference type="EMBL" id="TFK68792.1"/>
    </source>
</evidence>
<reference evidence="1 2" key="1">
    <citation type="journal article" date="2019" name="Nat. Ecol. Evol.">
        <title>Megaphylogeny resolves global patterns of mushroom evolution.</title>
        <authorList>
            <person name="Varga T."/>
            <person name="Krizsan K."/>
            <person name="Foldi C."/>
            <person name="Dima B."/>
            <person name="Sanchez-Garcia M."/>
            <person name="Sanchez-Ramirez S."/>
            <person name="Szollosi G.J."/>
            <person name="Szarkandi J.G."/>
            <person name="Papp V."/>
            <person name="Albert L."/>
            <person name="Andreopoulos W."/>
            <person name="Angelini C."/>
            <person name="Antonin V."/>
            <person name="Barry K.W."/>
            <person name="Bougher N.L."/>
            <person name="Buchanan P."/>
            <person name="Buyck B."/>
            <person name="Bense V."/>
            <person name="Catcheside P."/>
            <person name="Chovatia M."/>
            <person name="Cooper J."/>
            <person name="Damon W."/>
            <person name="Desjardin D."/>
            <person name="Finy P."/>
            <person name="Geml J."/>
            <person name="Haridas S."/>
            <person name="Hughes K."/>
            <person name="Justo A."/>
            <person name="Karasinski D."/>
            <person name="Kautmanova I."/>
            <person name="Kiss B."/>
            <person name="Kocsube S."/>
            <person name="Kotiranta H."/>
            <person name="LaButti K.M."/>
            <person name="Lechner B.E."/>
            <person name="Liimatainen K."/>
            <person name="Lipzen A."/>
            <person name="Lukacs Z."/>
            <person name="Mihaltcheva S."/>
            <person name="Morgado L.N."/>
            <person name="Niskanen T."/>
            <person name="Noordeloos M.E."/>
            <person name="Ohm R.A."/>
            <person name="Ortiz-Santana B."/>
            <person name="Ovrebo C."/>
            <person name="Racz N."/>
            <person name="Riley R."/>
            <person name="Savchenko A."/>
            <person name="Shiryaev A."/>
            <person name="Soop K."/>
            <person name="Spirin V."/>
            <person name="Szebenyi C."/>
            <person name="Tomsovsky M."/>
            <person name="Tulloss R.E."/>
            <person name="Uehling J."/>
            <person name="Grigoriev I.V."/>
            <person name="Vagvolgyi C."/>
            <person name="Papp T."/>
            <person name="Martin F.M."/>
            <person name="Miettinen O."/>
            <person name="Hibbett D.S."/>
            <person name="Nagy L.G."/>
        </authorList>
    </citation>
    <scope>NUCLEOTIDE SEQUENCE [LARGE SCALE GENOMIC DNA]</scope>
    <source>
        <strain evidence="1 2">NL-1719</strain>
    </source>
</reference>
<dbReference type="Proteomes" id="UP000308600">
    <property type="component" value="Unassembled WGS sequence"/>
</dbReference>
<gene>
    <name evidence="1" type="ORF">BDN72DRAFT_841358</name>
</gene>
<sequence length="169" mass="19320">MFYSCFLSSLNRGCSDMIARGWTANSTLAAGAKSVLFKIPDLVKLELSTFERPFPGTPKLGPRMLTTIRQLVYIRYGPRALRRCRVQRTRTMHEVSGRDPERLICSKKKRSTTFRPLYTHPFIKPVPSTFFGRDMREALMIQSLDDDIRLCFVSSKCPTCVPVVCPIDH</sequence>
<feature type="non-terminal residue" evidence="1">
    <location>
        <position position="1"/>
    </location>
</feature>
<protein>
    <submittedName>
        <fullName evidence="1">Uncharacterized protein</fullName>
    </submittedName>
</protein>
<dbReference type="EMBL" id="ML208344">
    <property type="protein sequence ID" value="TFK68792.1"/>
    <property type="molecule type" value="Genomic_DNA"/>
</dbReference>
<name>A0ACD3ATC3_9AGAR</name>
<evidence type="ECO:0000313" key="2">
    <source>
        <dbReference type="Proteomes" id="UP000308600"/>
    </source>
</evidence>
<keyword evidence="2" id="KW-1185">Reference proteome</keyword>
<accession>A0ACD3ATC3</accession>